<evidence type="ECO:0000313" key="1">
    <source>
        <dbReference type="EMBL" id="CAF1165660.1"/>
    </source>
</evidence>
<reference evidence="1" key="1">
    <citation type="submission" date="2021-02" db="EMBL/GenBank/DDBJ databases">
        <authorList>
            <person name="Nowell W R."/>
        </authorList>
    </citation>
    <scope>NUCLEOTIDE SEQUENCE</scope>
</reference>
<organism evidence="1 3">
    <name type="scientific">Didymodactylos carnosus</name>
    <dbReference type="NCBI Taxonomy" id="1234261"/>
    <lineage>
        <taxon>Eukaryota</taxon>
        <taxon>Metazoa</taxon>
        <taxon>Spiralia</taxon>
        <taxon>Gnathifera</taxon>
        <taxon>Rotifera</taxon>
        <taxon>Eurotatoria</taxon>
        <taxon>Bdelloidea</taxon>
        <taxon>Philodinida</taxon>
        <taxon>Philodinidae</taxon>
        <taxon>Didymodactylos</taxon>
    </lineage>
</organism>
<dbReference type="EMBL" id="CAJNOK010012542">
    <property type="protein sequence ID" value="CAF1165660.1"/>
    <property type="molecule type" value="Genomic_DNA"/>
</dbReference>
<evidence type="ECO:0000313" key="2">
    <source>
        <dbReference type="EMBL" id="CAF3977345.1"/>
    </source>
</evidence>
<sequence length="133" mass="14996">MFAALNELSRKCPHSFNDQLLSTNNNLSLLFHYKGSSKILSIHRLFEPLTLGECFGDMSINYYSCNISLPYLFICANGRQCILRLVIHDGVGNCDDLSYESALAPECTKSQFGIDPAQCIESFECKYLRGIIR</sequence>
<dbReference type="EMBL" id="CAJOBA010034068">
    <property type="protein sequence ID" value="CAF3977345.1"/>
    <property type="molecule type" value="Genomic_DNA"/>
</dbReference>
<gene>
    <name evidence="1" type="ORF">OVA965_LOCUS22315</name>
    <name evidence="2" type="ORF">TMI583_LOCUS23031</name>
</gene>
<comment type="caution">
    <text evidence="1">The sequence shown here is derived from an EMBL/GenBank/DDBJ whole genome shotgun (WGS) entry which is preliminary data.</text>
</comment>
<name>A0A8S2E981_9BILA</name>
<accession>A0A8S2E981</accession>
<evidence type="ECO:0000313" key="3">
    <source>
        <dbReference type="Proteomes" id="UP000677228"/>
    </source>
</evidence>
<dbReference type="Proteomes" id="UP000677228">
    <property type="component" value="Unassembled WGS sequence"/>
</dbReference>
<dbReference type="AlphaFoldDB" id="A0A8S2E981"/>
<dbReference type="Proteomes" id="UP000682733">
    <property type="component" value="Unassembled WGS sequence"/>
</dbReference>
<protein>
    <submittedName>
        <fullName evidence="1">Uncharacterized protein</fullName>
    </submittedName>
</protein>
<proteinExistence type="predicted"/>